<gene>
    <name evidence="19" type="ORF">D9757_013410</name>
</gene>
<dbReference type="SUPFAM" id="SSF52540">
    <property type="entry name" value="P-loop containing nucleoside triphosphate hydrolases"/>
    <property type="match status" value="1"/>
</dbReference>
<dbReference type="GO" id="GO:0015031">
    <property type="term" value="P:protein transport"/>
    <property type="evidence" value="ECO:0007669"/>
    <property type="project" value="UniProtKB-KW"/>
</dbReference>
<feature type="domain" description="AIG1-type G" evidence="18">
    <location>
        <begin position="30"/>
        <end position="210"/>
    </location>
</feature>
<dbReference type="Pfam" id="PF04548">
    <property type="entry name" value="AIG1"/>
    <property type="match status" value="1"/>
</dbReference>
<evidence type="ECO:0000256" key="11">
    <source>
        <dbReference type="ARBA" id="ARBA00022842"/>
    </source>
</evidence>
<proteinExistence type="predicted"/>
<evidence type="ECO:0000256" key="16">
    <source>
        <dbReference type="ARBA" id="ARBA00024013"/>
    </source>
</evidence>
<keyword evidence="20" id="KW-1185">Reference proteome</keyword>
<evidence type="ECO:0000259" key="18">
    <source>
        <dbReference type="Pfam" id="PF04548"/>
    </source>
</evidence>
<dbReference type="GO" id="GO:0046872">
    <property type="term" value="F:metal ion binding"/>
    <property type="evidence" value="ECO:0007669"/>
    <property type="project" value="UniProtKB-KW"/>
</dbReference>
<keyword evidence="3" id="KW-0813">Transport</keyword>
<comment type="caution">
    <text evidence="19">The sequence shown here is derived from an EMBL/GenBank/DDBJ whole genome shotgun (WGS) entry which is preliminary data.</text>
</comment>
<dbReference type="AlphaFoldDB" id="A0A8H5D880"/>
<name>A0A8H5D880_9AGAR</name>
<dbReference type="GO" id="GO:0016787">
    <property type="term" value="F:hydrolase activity"/>
    <property type="evidence" value="ECO:0007669"/>
    <property type="project" value="UniProtKB-KW"/>
</dbReference>
<evidence type="ECO:0000256" key="8">
    <source>
        <dbReference type="ARBA" id="ARBA00022741"/>
    </source>
</evidence>
<evidence type="ECO:0000256" key="10">
    <source>
        <dbReference type="ARBA" id="ARBA00022805"/>
    </source>
</evidence>
<keyword evidence="6" id="KW-0812">Transmembrane</keyword>
<feature type="region of interest" description="Disordered" evidence="17">
    <location>
        <begin position="283"/>
        <end position="311"/>
    </location>
</feature>
<evidence type="ECO:0000256" key="2">
    <source>
        <dbReference type="ARBA" id="ARBA00004167"/>
    </source>
</evidence>
<dbReference type="GO" id="GO:0005525">
    <property type="term" value="F:GTP binding"/>
    <property type="evidence" value="ECO:0007669"/>
    <property type="project" value="UniProtKB-KW"/>
</dbReference>
<evidence type="ECO:0000256" key="3">
    <source>
        <dbReference type="ARBA" id="ARBA00022448"/>
    </source>
</evidence>
<keyword evidence="7" id="KW-0479">Metal-binding</keyword>
<comment type="cofactor">
    <cofactor evidence="1">
        <name>Mg(2+)</name>
        <dbReference type="ChEBI" id="CHEBI:18420"/>
    </cofactor>
</comment>
<keyword evidence="12" id="KW-0653">Protein transport</keyword>
<dbReference type="GO" id="GO:0016020">
    <property type="term" value="C:membrane"/>
    <property type="evidence" value="ECO:0007669"/>
    <property type="project" value="UniProtKB-SubCell"/>
</dbReference>
<evidence type="ECO:0000256" key="13">
    <source>
        <dbReference type="ARBA" id="ARBA00022989"/>
    </source>
</evidence>
<evidence type="ECO:0000256" key="1">
    <source>
        <dbReference type="ARBA" id="ARBA00001946"/>
    </source>
</evidence>
<protein>
    <recommendedName>
        <fullName evidence="18">AIG1-type G domain-containing protein</fullName>
    </recommendedName>
</protein>
<evidence type="ECO:0000256" key="15">
    <source>
        <dbReference type="ARBA" id="ARBA00023136"/>
    </source>
</evidence>
<dbReference type="InterPro" id="IPR045058">
    <property type="entry name" value="GIMA/IAN/Toc"/>
</dbReference>
<keyword evidence="8" id="KW-0547">Nucleotide-binding</keyword>
<keyword evidence="14" id="KW-0342">GTP-binding</keyword>
<keyword evidence="4" id="KW-0150">Chloroplast</keyword>
<evidence type="ECO:0000256" key="5">
    <source>
        <dbReference type="ARBA" id="ARBA00022640"/>
    </source>
</evidence>
<keyword evidence="13" id="KW-1133">Transmembrane helix</keyword>
<evidence type="ECO:0000256" key="14">
    <source>
        <dbReference type="ARBA" id="ARBA00023134"/>
    </source>
</evidence>
<accession>A0A8H5D880</accession>
<organism evidence="19 20">
    <name type="scientific">Collybiopsis confluens</name>
    <dbReference type="NCBI Taxonomy" id="2823264"/>
    <lineage>
        <taxon>Eukaryota</taxon>
        <taxon>Fungi</taxon>
        <taxon>Dikarya</taxon>
        <taxon>Basidiomycota</taxon>
        <taxon>Agaricomycotina</taxon>
        <taxon>Agaricomycetes</taxon>
        <taxon>Agaricomycetidae</taxon>
        <taxon>Agaricales</taxon>
        <taxon>Marasmiineae</taxon>
        <taxon>Omphalotaceae</taxon>
        <taxon>Collybiopsis</taxon>
    </lineage>
</organism>
<evidence type="ECO:0000256" key="4">
    <source>
        <dbReference type="ARBA" id="ARBA00022528"/>
    </source>
</evidence>
<evidence type="ECO:0000256" key="7">
    <source>
        <dbReference type="ARBA" id="ARBA00022723"/>
    </source>
</evidence>
<evidence type="ECO:0000256" key="17">
    <source>
        <dbReference type="SAM" id="MobiDB-lite"/>
    </source>
</evidence>
<dbReference type="EMBL" id="JAACJN010000260">
    <property type="protein sequence ID" value="KAF5354511.1"/>
    <property type="molecule type" value="Genomic_DNA"/>
</dbReference>
<comment type="subcellular location">
    <subcellularLocation>
        <location evidence="2">Membrane</location>
        <topology evidence="2">Single-pass membrane protein</topology>
    </subcellularLocation>
    <subcellularLocation>
        <location evidence="16">Plastid</location>
        <location evidence="16">Chloroplast outer membrane</location>
    </subcellularLocation>
</comment>
<keyword evidence="5" id="KW-0934">Plastid</keyword>
<dbReference type="OrthoDB" id="8954335at2759"/>
<evidence type="ECO:0000256" key="12">
    <source>
        <dbReference type="ARBA" id="ARBA00022927"/>
    </source>
</evidence>
<sequence>MTGVPSLPELSDALKQALQNVKLKNAALVAVMGATGSGKSTFINKVSGTDEMVTGSSLESCTDQIQFSSLFKLNGRDVCLIDTPGFDDTNKKDVDILQHIGGYIGAAYENGVKLAGVLYLHRISDNRVSGVTKRNLRVFHKLCGPEAMKNVVVVTTRWDRATEQEGASRISELQTNRGFLGEAVSNGAVIVQHRENTTESARKILSELLAKSDPVPLQIQTELVDEHRDLVDTAAGAELNSELKAQIKQYQEEIRMLREEMRERQLRGDRDIADLREEINEMNKAKKRAETEREKMRVDLEEIKKRADTGK</sequence>
<dbReference type="PANTHER" id="PTHR10903:SF135">
    <property type="entry name" value="TRANSLOCASE OF CHLOROPLAST 120, CHLOROPLASTIC-RELATED"/>
    <property type="match status" value="1"/>
</dbReference>
<dbReference type="Proteomes" id="UP000518752">
    <property type="component" value="Unassembled WGS sequence"/>
</dbReference>
<keyword evidence="15" id="KW-0472">Membrane</keyword>
<dbReference type="Gene3D" id="1.20.5.1700">
    <property type="match status" value="1"/>
</dbReference>
<evidence type="ECO:0000313" key="19">
    <source>
        <dbReference type="EMBL" id="KAF5354511.1"/>
    </source>
</evidence>
<keyword evidence="11" id="KW-0460">Magnesium</keyword>
<dbReference type="PANTHER" id="PTHR10903">
    <property type="entry name" value="GTPASE, IMAP FAMILY MEMBER-RELATED"/>
    <property type="match status" value="1"/>
</dbReference>
<evidence type="ECO:0000256" key="9">
    <source>
        <dbReference type="ARBA" id="ARBA00022801"/>
    </source>
</evidence>
<dbReference type="InterPro" id="IPR006703">
    <property type="entry name" value="G_AIG1"/>
</dbReference>
<evidence type="ECO:0000256" key="6">
    <source>
        <dbReference type="ARBA" id="ARBA00022692"/>
    </source>
</evidence>
<dbReference type="InterPro" id="IPR027417">
    <property type="entry name" value="P-loop_NTPase"/>
</dbReference>
<evidence type="ECO:0000313" key="20">
    <source>
        <dbReference type="Proteomes" id="UP000518752"/>
    </source>
</evidence>
<dbReference type="Gene3D" id="3.40.50.300">
    <property type="entry name" value="P-loop containing nucleotide triphosphate hydrolases"/>
    <property type="match status" value="1"/>
</dbReference>
<reference evidence="19 20" key="1">
    <citation type="journal article" date="2020" name="ISME J.">
        <title>Uncovering the hidden diversity of litter-decomposition mechanisms in mushroom-forming fungi.</title>
        <authorList>
            <person name="Floudas D."/>
            <person name="Bentzer J."/>
            <person name="Ahren D."/>
            <person name="Johansson T."/>
            <person name="Persson P."/>
            <person name="Tunlid A."/>
        </authorList>
    </citation>
    <scope>NUCLEOTIDE SEQUENCE [LARGE SCALE GENOMIC DNA]</scope>
    <source>
        <strain evidence="19 20">CBS 406.79</strain>
    </source>
</reference>
<keyword evidence="9" id="KW-0378">Hydrolase</keyword>
<keyword evidence="10" id="KW-1002">Plastid outer membrane</keyword>